<keyword evidence="3" id="KW-1185">Reference proteome</keyword>
<dbReference type="InterPro" id="IPR002586">
    <property type="entry name" value="CobQ/CobB/MinD/ParA_Nub-bd_dom"/>
</dbReference>
<dbReference type="RefSeq" id="WP_146026588.1">
    <property type="nucleotide sequence ID" value="NZ_AZRN01000023.1"/>
</dbReference>
<gene>
    <name evidence="2" type="ORF">X927_06290</name>
</gene>
<dbReference type="EMBL" id="AZRN01000023">
    <property type="protein sequence ID" value="PNR99246.1"/>
    <property type="molecule type" value="Genomic_DNA"/>
</dbReference>
<dbReference type="Pfam" id="PF01656">
    <property type="entry name" value="CbiA"/>
    <property type="match status" value="1"/>
</dbReference>
<protein>
    <recommendedName>
        <fullName evidence="1">CobQ/CobB/MinD/ParA nucleotide binding domain-containing protein</fullName>
    </recommendedName>
</protein>
<sequence>MAKALMIVGTGSDVGKSMVATAFCRYLAARGISVTKILKKSLLL</sequence>
<evidence type="ECO:0000313" key="3">
    <source>
        <dbReference type="Proteomes" id="UP000236604"/>
    </source>
</evidence>
<feature type="domain" description="CobQ/CobB/MinD/ParA nucleotide binding" evidence="1">
    <location>
        <begin position="5"/>
        <end position="35"/>
    </location>
</feature>
<name>A0A2K1P969_9BACT</name>
<comment type="caution">
    <text evidence="2">The sequence shown here is derived from an EMBL/GenBank/DDBJ whole genome shotgun (WGS) entry which is preliminary data.</text>
</comment>
<evidence type="ECO:0000313" key="2">
    <source>
        <dbReference type="EMBL" id="PNR99246.1"/>
    </source>
</evidence>
<proteinExistence type="predicted"/>
<evidence type="ECO:0000259" key="1">
    <source>
        <dbReference type="Pfam" id="PF01656"/>
    </source>
</evidence>
<dbReference type="Gene3D" id="3.40.50.300">
    <property type="entry name" value="P-loop containing nucleotide triphosphate hydrolases"/>
    <property type="match status" value="1"/>
</dbReference>
<dbReference type="Proteomes" id="UP000236604">
    <property type="component" value="Unassembled WGS sequence"/>
</dbReference>
<organism evidence="2 3">
    <name type="scientific">Petrotoga mexicana DSM 14811</name>
    <dbReference type="NCBI Taxonomy" id="1122954"/>
    <lineage>
        <taxon>Bacteria</taxon>
        <taxon>Thermotogati</taxon>
        <taxon>Thermotogota</taxon>
        <taxon>Thermotogae</taxon>
        <taxon>Petrotogales</taxon>
        <taxon>Petrotogaceae</taxon>
        <taxon>Petrotoga</taxon>
    </lineage>
</organism>
<dbReference type="SUPFAM" id="SSF52540">
    <property type="entry name" value="P-loop containing nucleoside triphosphate hydrolases"/>
    <property type="match status" value="1"/>
</dbReference>
<reference evidence="2 3" key="1">
    <citation type="submission" date="2013-12" db="EMBL/GenBank/DDBJ databases">
        <title>Comparative genomics of Petrotoga isolates.</title>
        <authorList>
            <person name="Nesbo C.L."/>
            <person name="Charchuk R."/>
            <person name="Chow K."/>
        </authorList>
    </citation>
    <scope>NUCLEOTIDE SEQUENCE [LARGE SCALE GENOMIC DNA]</scope>
    <source>
        <strain evidence="2 3">DSM 14811</strain>
    </source>
</reference>
<dbReference type="AlphaFoldDB" id="A0A2K1P969"/>
<accession>A0A2K1P969</accession>
<dbReference type="InterPro" id="IPR027417">
    <property type="entry name" value="P-loop_NTPase"/>
</dbReference>